<dbReference type="AlphaFoldDB" id="A0A1X7UTB6"/>
<accession>A0A1X7UTB6</accession>
<gene>
    <name evidence="1" type="primary">100638937</name>
</gene>
<dbReference type="Proteomes" id="UP000007879">
    <property type="component" value="Unassembled WGS sequence"/>
</dbReference>
<reference evidence="1" key="2">
    <citation type="submission" date="2017-05" db="UniProtKB">
        <authorList>
            <consortium name="EnsemblMetazoa"/>
        </authorList>
    </citation>
    <scope>IDENTIFICATION</scope>
</reference>
<dbReference type="InterPro" id="IPR052055">
    <property type="entry name" value="Hepadnavirus_pol/RT"/>
</dbReference>
<dbReference type="OMA" id="IHWIVEN"/>
<dbReference type="EnsemblMetazoa" id="Aqu2.1.30759_001">
    <property type="protein sequence ID" value="Aqu2.1.30759_001"/>
    <property type="gene ID" value="Aqu2.1.30759"/>
</dbReference>
<dbReference type="PANTHER" id="PTHR33050:SF8">
    <property type="entry name" value="REVERSE TRANSCRIPTASE DOMAIN-CONTAINING PROTEIN"/>
    <property type="match status" value="1"/>
</dbReference>
<keyword evidence="2" id="KW-1185">Reference proteome</keyword>
<sequence>MLGLSLEPSMLEGPTTCLTFLRIEVDTVNLKLRLPTDKLDRLLNELEEAWGRKVISERKLQSLTGLLQYACKVVRPGRSFLQRLYALEKVGSTPDHHIRLIVAARADVMWWQLFVSHWNRVIMLWNPKHSQADILVFTDASGSWEGGAFCSHLWFSFQWPLNLKPTSMQVKELIPVVIAAALFGRSWRGKLIVFSVDN</sequence>
<name>A0A1X7UTB6_AMPQE</name>
<reference evidence="2" key="1">
    <citation type="journal article" date="2010" name="Nature">
        <title>The Amphimedon queenslandica genome and the evolution of animal complexity.</title>
        <authorList>
            <person name="Srivastava M."/>
            <person name="Simakov O."/>
            <person name="Chapman J."/>
            <person name="Fahey B."/>
            <person name="Gauthier M.E."/>
            <person name="Mitros T."/>
            <person name="Richards G.S."/>
            <person name="Conaco C."/>
            <person name="Dacre M."/>
            <person name="Hellsten U."/>
            <person name="Larroux C."/>
            <person name="Putnam N.H."/>
            <person name="Stanke M."/>
            <person name="Adamska M."/>
            <person name="Darling A."/>
            <person name="Degnan S.M."/>
            <person name="Oakley T.H."/>
            <person name="Plachetzki D.C."/>
            <person name="Zhai Y."/>
            <person name="Adamski M."/>
            <person name="Calcino A."/>
            <person name="Cummins S.F."/>
            <person name="Goodstein D.M."/>
            <person name="Harris C."/>
            <person name="Jackson D.J."/>
            <person name="Leys S.P."/>
            <person name="Shu S."/>
            <person name="Woodcroft B.J."/>
            <person name="Vervoort M."/>
            <person name="Kosik K.S."/>
            <person name="Manning G."/>
            <person name="Degnan B.M."/>
            <person name="Rokhsar D.S."/>
        </authorList>
    </citation>
    <scope>NUCLEOTIDE SEQUENCE [LARGE SCALE GENOMIC DNA]</scope>
</reference>
<dbReference type="eggNOG" id="KOG0017">
    <property type="taxonomic scope" value="Eukaryota"/>
</dbReference>
<evidence type="ECO:0000313" key="2">
    <source>
        <dbReference type="Proteomes" id="UP000007879"/>
    </source>
</evidence>
<evidence type="ECO:0000313" key="1">
    <source>
        <dbReference type="EnsemblMetazoa" id="Aqu2.1.30759_001"/>
    </source>
</evidence>
<organism evidence="1">
    <name type="scientific">Amphimedon queenslandica</name>
    <name type="common">Sponge</name>
    <dbReference type="NCBI Taxonomy" id="400682"/>
    <lineage>
        <taxon>Eukaryota</taxon>
        <taxon>Metazoa</taxon>
        <taxon>Porifera</taxon>
        <taxon>Demospongiae</taxon>
        <taxon>Heteroscleromorpha</taxon>
        <taxon>Haplosclerida</taxon>
        <taxon>Niphatidae</taxon>
        <taxon>Amphimedon</taxon>
    </lineage>
</organism>
<dbReference type="InParanoid" id="A0A1X7UTB6"/>
<dbReference type="SUPFAM" id="SSF56672">
    <property type="entry name" value="DNA/RNA polymerases"/>
    <property type="match status" value="1"/>
</dbReference>
<dbReference type="EnsemblMetazoa" id="XM_011405864.1">
    <property type="protein sequence ID" value="XP_011404166.1"/>
    <property type="gene ID" value="LOC100638937"/>
</dbReference>
<dbReference type="PANTHER" id="PTHR33050">
    <property type="entry name" value="REVERSE TRANSCRIPTASE DOMAIN-CONTAINING PROTEIN"/>
    <property type="match status" value="1"/>
</dbReference>
<dbReference type="KEGG" id="aqu:100638937"/>
<dbReference type="InterPro" id="IPR043502">
    <property type="entry name" value="DNA/RNA_pol_sf"/>
</dbReference>
<protein>
    <submittedName>
        <fullName evidence="1">Uncharacterized protein</fullName>
    </submittedName>
</protein>
<dbReference type="OrthoDB" id="10058284at2759"/>
<proteinExistence type="predicted"/>